<evidence type="ECO:0000256" key="1">
    <source>
        <dbReference type="ARBA" id="ARBA00023015"/>
    </source>
</evidence>
<protein>
    <submittedName>
        <fullName evidence="6">Putative anti-sigma-YlaC factor YlaD</fullName>
    </submittedName>
</protein>
<evidence type="ECO:0000313" key="6">
    <source>
        <dbReference type="EMBL" id="MBA8826749.1"/>
    </source>
</evidence>
<comment type="caution">
    <text evidence="6">The sequence shown here is derived from an EMBL/GenBank/DDBJ whole genome shotgun (WGS) entry which is preliminary data.</text>
</comment>
<gene>
    <name evidence="6" type="ORF">FHX42_004128</name>
</gene>
<organism evidence="6 7">
    <name type="scientific">Halosaccharopolyspora lacisalsi</name>
    <dbReference type="NCBI Taxonomy" id="1000566"/>
    <lineage>
        <taxon>Bacteria</taxon>
        <taxon>Bacillati</taxon>
        <taxon>Actinomycetota</taxon>
        <taxon>Actinomycetes</taxon>
        <taxon>Pseudonocardiales</taxon>
        <taxon>Pseudonocardiaceae</taxon>
        <taxon>Halosaccharopolyspora</taxon>
    </lineage>
</organism>
<feature type="transmembrane region" description="Helical" evidence="4">
    <location>
        <begin position="181"/>
        <end position="203"/>
    </location>
</feature>
<dbReference type="Proteomes" id="UP000569329">
    <property type="component" value="Unassembled WGS sequence"/>
</dbReference>
<keyword evidence="1" id="KW-0805">Transcription regulation</keyword>
<dbReference type="InterPro" id="IPR041916">
    <property type="entry name" value="Anti_sigma_zinc_sf"/>
</dbReference>
<keyword evidence="4" id="KW-0812">Transmembrane</keyword>
<dbReference type="AlphaFoldDB" id="A0A839E1H6"/>
<feature type="transmembrane region" description="Helical" evidence="4">
    <location>
        <begin position="156"/>
        <end position="175"/>
    </location>
</feature>
<accession>A0A839E1H6</accession>
<sequence length="248" mass="26239">MDCTTTAEILSAELDGEAGERERSAAEAHLESCASCRDHYGDMMTITRAVRVMPVESGPDVTEVVLPAWRPRWRDRVRGPAGDRLRRVLRGLLGVVALVQLWVAFAQVTGFGVDVYPGSAGAPMSHVDHETGAWNAAIAVALGWIAFRARYAAAHLPVLASFGCLLTGLCVWDLVLGQVSIARVVSHLPVLLGLLLVTGLAAVRDERGRPDTPTAGRPESPEQAVETDGSAAVSGSAPAPPAAYRETA</sequence>
<name>A0A839E1H6_9PSEU</name>
<feature type="transmembrane region" description="Helical" evidence="4">
    <location>
        <begin position="132"/>
        <end position="149"/>
    </location>
</feature>
<dbReference type="EMBL" id="JACGWZ010000006">
    <property type="protein sequence ID" value="MBA8826749.1"/>
    <property type="molecule type" value="Genomic_DNA"/>
</dbReference>
<reference evidence="6 7" key="1">
    <citation type="submission" date="2020-07" db="EMBL/GenBank/DDBJ databases">
        <title>Sequencing the genomes of 1000 actinobacteria strains.</title>
        <authorList>
            <person name="Klenk H.-P."/>
        </authorList>
    </citation>
    <scope>NUCLEOTIDE SEQUENCE [LARGE SCALE GENOMIC DNA]</scope>
    <source>
        <strain evidence="6 7">DSM 45975</strain>
    </source>
</reference>
<keyword evidence="4" id="KW-0472">Membrane</keyword>
<evidence type="ECO:0000256" key="4">
    <source>
        <dbReference type="SAM" id="Phobius"/>
    </source>
</evidence>
<dbReference type="InterPro" id="IPR027383">
    <property type="entry name" value="Znf_put"/>
</dbReference>
<feature type="transmembrane region" description="Helical" evidence="4">
    <location>
        <begin position="88"/>
        <end position="112"/>
    </location>
</feature>
<keyword evidence="7" id="KW-1185">Reference proteome</keyword>
<evidence type="ECO:0000256" key="2">
    <source>
        <dbReference type="ARBA" id="ARBA00023163"/>
    </source>
</evidence>
<feature type="region of interest" description="Disordered" evidence="3">
    <location>
        <begin position="206"/>
        <end position="248"/>
    </location>
</feature>
<feature type="domain" description="Putative zinc-finger" evidence="5">
    <location>
        <begin position="3"/>
        <end position="37"/>
    </location>
</feature>
<evidence type="ECO:0000313" key="7">
    <source>
        <dbReference type="Proteomes" id="UP000569329"/>
    </source>
</evidence>
<evidence type="ECO:0000259" key="5">
    <source>
        <dbReference type="Pfam" id="PF13490"/>
    </source>
</evidence>
<keyword evidence="2" id="KW-0804">Transcription</keyword>
<evidence type="ECO:0000256" key="3">
    <source>
        <dbReference type="SAM" id="MobiDB-lite"/>
    </source>
</evidence>
<keyword evidence="4" id="KW-1133">Transmembrane helix</keyword>
<dbReference type="Pfam" id="PF13490">
    <property type="entry name" value="zf-HC2"/>
    <property type="match status" value="1"/>
</dbReference>
<dbReference type="Gene3D" id="1.10.10.1320">
    <property type="entry name" value="Anti-sigma factor, zinc-finger domain"/>
    <property type="match status" value="1"/>
</dbReference>
<proteinExistence type="predicted"/>